<evidence type="ECO:0000256" key="3">
    <source>
        <dbReference type="ARBA" id="ARBA00022630"/>
    </source>
</evidence>
<feature type="domain" description="Acyl-CoA dehydrogenase/oxidase N-terminal" evidence="9">
    <location>
        <begin position="12"/>
        <end position="119"/>
    </location>
</feature>
<dbReference type="Pfam" id="PF00441">
    <property type="entry name" value="Acyl-CoA_dh_1"/>
    <property type="match status" value="1"/>
</dbReference>
<proteinExistence type="inferred from homology"/>
<keyword evidence="3 6" id="KW-0285">Flavoprotein</keyword>
<accession>A0A543I8C8</accession>
<dbReference type="SUPFAM" id="SSF56645">
    <property type="entry name" value="Acyl-CoA dehydrogenase NM domain-like"/>
    <property type="match status" value="1"/>
</dbReference>
<dbReference type="OrthoDB" id="3778631at2"/>
<sequence>MRLVPAEPPPASQDLRREVRDFLAGEDFTPRCDGWLTGFDPAFSRKLGERGWLGMTVPSRFGGHGRSLLERFAVIEELLAAGAPVAAHWIADRQMAPALVAHGSPAQRRRFLPAIARGECFFAIGMSEPDSGSDLASVRTKARRVRDGWSLTGTKVWSSGAHRAHVILVLARTAPPGPDRRAGLSQFLVTLPDPAVTIRPILGLAGEHHFNEVTFDEAFVPDGMLLGEPGAGWRQVTAELAHERSGPERMLSTFPLVQALAAQTAVADAGTGTAAAGTAARRALGGLLSRLWTLRQASLAVAGALERGDDAGAQAALVKDLGTRFEREVADVVRAHVPAEPDPDSPDPLARTLAEAVVQAPGFTLRGGTTEILRGIVARELGVR</sequence>
<dbReference type="PROSITE" id="PS00072">
    <property type="entry name" value="ACYL_COA_DH_1"/>
    <property type="match status" value="1"/>
</dbReference>
<dbReference type="Gene3D" id="1.20.140.10">
    <property type="entry name" value="Butyryl-CoA Dehydrogenase, subunit A, domain 3"/>
    <property type="match status" value="1"/>
</dbReference>
<evidence type="ECO:0000256" key="5">
    <source>
        <dbReference type="ARBA" id="ARBA00023002"/>
    </source>
</evidence>
<dbReference type="SUPFAM" id="SSF47203">
    <property type="entry name" value="Acyl-CoA dehydrogenase C-terminal domain-like"/>
    <property type="match status" value="1"/>
</dbReference>
<dbReference type="PANTHER" id="PTHR43292">
    <property type="entry name" value="ACYL-COA DEHYDROGENASE"/>
    <property type="match status" value="1"/>
</dbReference>
<dbReference type="InterPro" id="IPR009075">
    <property type="entry name" value="AcylCo_DH/oxidase_C"/>
</dbReference>
<comment type="caution">
    <text evidence="10">The sequence shown here is derived from an EMBL/GenBank/DDBJ whole genome shotgun (WGS) entry which is preliminary data.</text>
</comment>
<evidence type="ECO:0000259" key="9">
    <source>
        <dbReference type="Pfam" id="PF02771"/>
    </source>
</evidence>
<protein>
    <submittedName>
        <fullName evidence="10">Alkylation response protein AidB-like acyl-CoA dehydrogenase</fullName>
    </submittedName>
</protein>
<dbReference type="InterPro" id="IPR013786">
    <property type="entry name" value="AcylCoA_DH/ox_N"/>
</dbReference>
<dbReference type="Pfam" id="PF02771">
    <property type="entry name" value="Acyl-CoA_dh_N"/>
    <property type="match status" value="1"/>
</dbReference>
<evidence type="ECO:0000256" key="1">
    <source>
        <dbReference type="ARBA" id="ARBA00001974"/>
    </source>
</evidence>
<organism evidence="10 11">
    <name type="scientific">Actinomadura hallensis</name>
    <dbReference type="NCBI Taxonomy" id="337895"/>
    <lineage>
        <taxon>Bacteria</taxon>
        <taxon>Bacillati</taxon>
        <taxon>Actinomycetota</taxon>
        <taxon>Actinomycetes</taxon>
        <taxon>Streptosporangiales</taxon>
        <taxon>Thermomonosporaceae</taxon>
        <taxon>Actinomadura</taxon>
    </lineage>
</organism>
<evidence type="ECO:0000256" key="4">
    <source>
        <dbReference type="ARBA" id="ARBA00022827"/>
    </source>
</evidence>
<dbReference type="InterPro" id="IPR036250">
    <property type="entry name" value="AcylCo_DH-like_C"/>
</dbReference>
<comment type="cofactor">
    <cofactor evidence="1 6">
        <name>FAD</name>
        <dbReference type="ChEBI" id="CHEBI:57692"/>
    </cofactor>
</comment>
<dbReference type="RefSeq" id="WP_141965897.1">
    <property type="nucleotide sequence ID" value="NZ_VFPO01000001.1"/>
</dbReference>
<evidence type="ECO:0000259" key="8">
    <source>
        <dbReference type="Pfam" id="PF02770"/>
    </source>
</evidence>
<evidence type="ECO:0000259" key="7">
    <source>
        <dbReference type="Pfam" id="PF00441"/>
    </source>
</evidence>
<dbReference type="InterPro" id="IPR006091">
    <property type="entry name" value="Acyl-CoA_Oxase/DH_mid-dom"/>
</dbReference>
<dbReference type="AlphaFoldDB" id="A0A543I8C8"/>
<evidence type="ECO:0000256" key="6">
    <source>
        <dbReference type="RuleBase" id="RU362125"/>
    </source>
</evidence>
<reference evidence="10 11" key="1">
    <citation type="submission" date="2019-06" db="EMBL/GenBank/DDBJ databases">
        <title>Sequencing the genomes of 1000 actinobacteria strains.</title>
        <authorList>
            <person name="Klenk H.-P."/>
        </authorList>
    </citation>
    <scope>NUCLEOTIDE SEQUENCE [LARGE SCALE GENOMIC DNA]</scope>
    <source>
        <strain evidence="10 11">DSM 45043</strain>
    </source>
</reference>
<evidence type="ECO:0000256" key="2">
    <source>
        <dbReference type="ARBA" id="ARBA00009347"/>
    </source>
</evidence>
<name>A0A543I8C8_9ACTN</name>
<keyword evidence="5 6" id="KW-0560">Oxidoreductase</keyword>
<dbReference type="PANTHER" id="PTHR43292:SF4">
    <property type="entry name" value="ACYL-COA DEHYDROGENASE FADE34"/>
    <property type="match status" value="1"/>
</dbReference>
<feature type="domain" description="Acyl-CoA dehydrogenase/oxidase C-terminal" evidence="7">
    <location>
        <begin position="230"/>
        <end position="381"/>
    </location>
</feature>
<dbReference type="InterPro" id="IPR046373">
    <property type="entry name" value="Acyl-CoA_Oxase/DH_mid-dom_sf"/>
</dbReference>
<evidence type="ECO:0000313" key="11">
    <source>
        <dbReference type="Proteomes" id="UP000316706"/>
    </source>
</evidence>
<dbReference type="EMBL" id="VFPO01000001">
    <property type="protein sequence ID" value="TQM66805.1"/>
    <property type="molecule type" value="Genomic_DNA"/>
</dbReference>
<keyword evidence="4 6" id="KW-0274">FAD</keyword>
<dbReference type="InterPro" id="IPR009100">
    <property type="entry name" value="AcylCoA_DH/oxidase_NM_dom_sf"/>
</dbReference>
<dbReference type="GO" id="GO:0050660">
    <property type="term" value="F:flavin adenine dinucleotide binding"/>
    <property type="evidence" value="ECO:0007669"/>
    <property type="project" value="InterPro"/>
</dbReference>
<dbReference type="InterPro" id="IPR052161">
    <property type="entry name" value="Mycobact_Acyl-CoA_DH"/>
</dbReference>
<dbReference type="GO" id="GO:0005886">
    <property type="term" value="C:plasma membrane"/>
    <property type="evidence" value="ECO:0007669"/>
    <property type="project" value="TreeGrafter"/>
</dbReference>
<feature type="domain" description="Acyl-CoA oxidase/dehydrogenase middle" evidence="8">
    <location>
        <begin position="123"/>
        <end position="216"/>
    </location>
</feature>
<dbReference type="InterPro" id="IPR006089">
    <property type="entry name" value="Acyl-CoA_DH_CS"/>
</dbReference>
<dbReference type="Gene3D" id="1.10.540.10">
    <property type="entry name" value="Acyl-CoA dehydrogenase/oxidase, N-terminal domain"/>
    <property type="match status" value="1"/>
</dbReference>
<dbReference type="GO" id="GO:0003995">
    <property type="term" value="F:acyl-CoA dehydrogenase activity"/>
    <property type="evidence" value="ECO:0007669"/>
    <property type="project" value="InterPro"/>
</dbReference>
<dbReference type="InterPro" id="IPR037069">
    <property type="entry name" value="AcylCoA_DH/ox_N_sf"/>
</dbReference>
<gene>
    <name evidence="10" type="ORF">FHX41_0393</name>
</gene>
<comment type="similarity">
    <text evidence="2 6">Belongs to the acyl-CoA dehydrogenase family.</text>
</comment>
<dbReference type="Pfam" id="PF02770">
    <property type="entry name" value="Acyl-CoA_dh_M"/>
    <property type="match status" value="1"/>
</dbReference>
<dbReference type="Gene3D" id="2.40.110.10">
    <property type="entry name" value="Butyryl-CoA Dehydrogenase, subunit A, domain 2"/>
    <property type="match status" value="1"/>
</dbReference>
<dbReference type="Proteomes" id="UP000316706">
    <property type="component" value="Unassembled WGS sequence"/>
</dbReference>
<keyword evidence="11" id="KW-1185">Reference proteome</keyword>
<evidence type="ECO:0000313" key="10">
    <source>
        <dbReference type="EMBL" id="TQM66805.1"/>
    </source>
</evidence>